<evidence type="ECO:0000256" key="1">
    <source>
        <dbReference type="SAM" id="MobiDB-lite"/>
    </source>
</evidence>
<gene>
    <name evidence="4" type="ORF">EQ812_04185</name>
</gene>
<feature type="chain" id="PRO_5020927882" evidence="2">
    <location>
        <begin position="26"/>
        <end position="304"/>
    </location>
</feature>
<dbReference type="AlphaFoldDB" id="A0A4Q9WFA0"/>
<accession>A0A4Q9WFA0</accession>
<feature type="signal peptide" evidence="2">
    <location>
        <begin position="1"/>
        <end position="25"/>
    </location>
</feature>
<feature type="domain" description="Peptidase C51" evidence="3">
    <location>
        <begin position="181"/>
        <end position="304"/>
    </location>
</feature>
<dbReference type="Gene3D" id="3.90.1720.10">
    <property type="entry name" value="endopeptidase domain like (from Nostoc punctiforme)"/>
    <property type="match status" value="1"/>
</dbReference>
<keyword evidence="2" id="KW-0732">Signal</keyword>
<name>A0A4Q9WFA0_STALU</name>
<dbReference type="InterPro" id="IPR007921">
    <property type="entry name" value="CHAP_dom"/>
</dbReference>
<evidence type="ECO:0000259" key="3">
    <source>
        <dbReference type="PROSITE" id="PS50911"/>
    </source>
</evidence>
<dbReference type="GeneID" id="58090259"/>
<feature type="region of interest" description="Disordered" evidence="1">
    <location>
        <begin position="52"/>
        <end position="136"/>
    </location>
</feature>
<evidence type="ECO:0000313" key="4">
    <source>
        <dbReference type="EMBL" id="TBW73050.1"/>
    </source>
</evidence>
<organism evidence="4 5">
    <name type="scientific">Staphylococcus lugdunensis</name>
    <dbReference type="NCBI Taxonomy" id="28035"/>
    <lineage>
        <taxon>Bacteria</taxon>
        <taxon>Bacillati</taxon>
        <taxon>Bacillota</taxon>
        <taxon>Bacilli</taxon>
        <taxon>Bacillales</taxon>
        <taxon>Staphylococcaceae</taxon>
        <taxon>Staphylococcus</taxon>
    </lineage>
</organism>
<feature type="compositionally biased region" description="Polar residues" evidence="1">
    <location>
        <begin position="52"/>
        <end position="103"/>
    </location>
</feature>
<dbReference type="PROSITE" id="PS50911">
    <property type="entry name" value="CHAP"/>
    <property type="match status" value="1"/>
</dbReference>
<dbReference type="InterPro" id="IPR038765">
    <property type="entry name" value="Papain-like_cys_pep_sf"/>
</dbReference>
<proteinExistence type="predicted"/>
<comment type="caution">
    <text evidence="4">The sequence shown here is derived from an EMBL/GenBank/DDBJ whole genome shotgun (WGS) entry which is preliminary data.</text>
</comment>
<dbReference type="SUPFAM" id="SSF54001">
    <property type="entry name" value="Cysteine proteinases"/>
    <property type="match status" value="1"/>
</dbReference>
<dbReference type="EMBL" id="SCHB01000002">
    <property type="protein sequence ID" value="TBW73050.1"/>
    <property type="molecule type" value="Genomic_DNA"/>
</dbReference>
<reference evidence="4 5" key="1">
    <citation type="journal article" date="2019" name="Sci. Transl. Med.">
        <title>Quorum sensing between bacterial species on the skin protects against epidermal injury in atopic dermatitis.</title>
        <authorList>
            <person name="Williams M.R."/>
        </authorList>
    </citation>
    <scope>NUCLEOTIDE SEQUENCE [LARGE SCALE GENOMIC DNA]</scope>
    <source>
        <strain evidence="4 5">E7</strain>
    </source>
</reference>
<sequence>MKKTLVTTMSSLLLFTIVNSQLTYAATYTSLQEAKKAHPNASFNVNSNDGTFTYTYGQQQRGSNDNHTPQSHAHGQAGTNQGQRASQAPGSTSQSPLGVQQNVGPVKAPEPSQPAPSIATRQYAADASLAAESQNEQADFDKVYKKDDSGMITSINVDGLYDELKLSEFNDKAMTVDGKPLALGNGKIISNPLFTSKNNLYTAGQCTWYVFDKRAQAGHTISTFWGDARNWAGQASGDGFKVDHKPEKGAILQTGNGPYGHVAFVERVNADGSVFISEMNWIAPYITSTRTISSMEAGSYNYIH</sequence>
<protein>
    <submittedName>
        <fullName evidence="4">CHAP domain-containing protein</fullName>
    </submittedName>
</protein>
<dbReference type="RefSeq" id="WP_002493031.1">
    <property type="nucleotide sequence ID" value="NZ_AP021848.1"/>
</dbReference>
<evidence type="ECO:0000256" key="2">
    <source>
        <dbReference type="SAM" id="SignalP"/>
    </source>
</evidence>
<evidence type="ECO:0000313" key="5">
    <source>
        <dbReference type="Proteomes" id="UP000293637"/>
    </source>
</evidence>
<dbReference type="Pfam" id="PF05257">
    <property type="entry name" value="CHAP"/>
    <property type="match status" value="1"/>
</dbReference>
<dbReference type="Proteomes" id="UP000293637">
    <property type="component" value="Unassembled WGS sequence"/>
</dbReference>